<feature type="transmembrane region" description="Helical" evidence="8">
    <location>
        <begin position="148"/>
        <end position="167"/>
    </location>
</feature>
<keyword evidence="12" id="KW-1185">Reference proteome</keyword>
<evidence type="ECO:0000313" key="11">
    <source>
        <dbReference type="EMBL" id="AQS60456.1"/>
    </source>
</evidence>
<feature type="transmembrane region" description="Helical" evidence="8">
    <location>
        <begin position="30"/>
        <end position="48"/>
    </location>
</feature>
<feature type="transmembrane region" description="Helical" evidence="8">
    <location>
        <begin position="471"/>
        <end position="492"/>
    </location>
</feature>
<dbReference type="Pfam" id="PF04290">
    <property type="entry name" value="DctQ"/>
    <property type="match status" value="1"/>
</dbReference>
<feature type="transmembrane region" description="Helical" evidence="8">
    <location>
        <begin position="559"/>
        <end position="583"/>
    </location>
</feature>
<feature type="transmembrane region" description="Helical" evidence="8">
    <location>
        <begin position="179"/>
        <end position="199"/>
    </location>
</feature>
<feature type="transmembrane region" description="Helical" evidence="8">
    <location>
        <begin position="415"/>
        <end position="437"/>
    </location>
</feature>
<dbReference type="InterPro" id="IPR004681">
    <property type="entry name" value="TRAP_DctM"/>
</dbReference>
<reference evidence="11 12" key="1">
    <citation type="journal article" date="2016" name="Int. J. Syst. Evol. Microbiol.">
        <title>Desulfotomaculum ferrireducens sp. nov., a moderately thermophilic sulfate-reducing and dissimilatory Fe(III)-reducing bacterium isolated from compost.</title>
        <authorList>
            <person name="Yang G."/>
            <person name="Guo J."/>
            <person name="Zhuang L."/>
            <person name="Yuan Y."/>
            <person name="Zhou S."/>
        </authorList>
    </citation>
    <scope>NUCLEOTIDE SEQUENCE [LARGE SCALE GENOMIC DNA]</scope>
    <source>
        <strain evidence="11 12">GSS09</strain>
    </source>
</reference>
<evidence type="ECO:0000256" key="7">
    <source>
        <dbReference type="ARBA" id="ARBA00023136"/>
    </source>
</evidence>
<dbReference type="NCBIfam" id="TIGR00786">
    <property type="entry name" value="dctM"/>
    <property type="match status" value="1"/>
</dbReference>
<evidence type="ECO:0000256" key="2">
    <source>
        <dbReference type="ARBA" id="ARBA00022448"/>
    </source>
</evidence>
<organism evidence="11 12">
    <name type="scientific">Desulforamulus ferrireducens</name>
    <dbReference type="NCBI Taxonomy" id="1833852"/>
    <lineage>
        <taxon>Bacteria</taxon>
        <taxon>Bacillati</taxon>
        <taxon>Bacillota</taxon>
        <taxon>Clostridia</taxon>
        <taxon>Eubacteriales</taxon>
        <taxon>Peptococcaceae</taxon>
        <taxon>Desulforamulus</taxon>
    </lineage>
</organism>
<feature type="transmembrane region" description="Helical" evidence="8">
    <location>
        <begin position="68"/>
        <end position="86"/>
    </location>
</feature>
<keyword evidence="7 8" id="KW-0472">Membrane</keyword>
<keyword evidence="4" id="KW-0997">Cell inner membrane</keyword>
<dbReference type="KEGG" id="dfg:B0537_01405"/>
<comment type="subcellular location">
    <subcellularLocation>
        <location evidence="1">Cell inner membrane</location>
        <topology evidence="1">Multi-pass membrane protein</topology>
    </subcellularLocation>
</comment>
<proteinExistence type="predicted"/>
<evidence type="ECO:0000256" key="8">
    <source>
        <dbReference type="SAM" id="Phobius"/>
    </source>
</evidence>
<feature type="transmembrane region" description="Helical" evidence="8">
    <location>
        <begin position="332"/>
        <end position="352"/>
    </location>
</feature>
<evidence type="ECO:0000256" key="1">
    <source>
        <dbReference type="ARBA" id="ARBA00004429"/>
    </source>
</evidence>
<feature type="transmembrane region" description="Helical" evidence="8">
    <location>
        <begin position="107"/>
        <end position="128"/>
    </location>
</feature>
<keyword evidence="2" id="KW-0813">Transport</keyword>
<sequence>MPWRGGLSLKDSTSPFGKFIRFLDNRLEEILMVVGFIVFTVLINLQVLNRYVLSFVEIANMTTWTEEVARYIFVWISYIGASYAFKKREQIRVDALIRVLPSNISKALDIANPLIMLFISYFFISGGWNMMSMQMETGQSSPALQIPMWIAYASVPVGFALMCFRIIQNLVIDLKSMTAKEIGLGVALGAIMLAPVYVIGWESSVAVLALYFFVFIFTGMPVAFALGACSIATSIATDAIPLDFFAQTAFTGIDSFPIMAVPFFVAAGIIMGTGGLMKRLLAMADELVGFFPGGLALVTVVTCMFFAAISGSGPATVAAIGTMMIPAMIKQGYHAGFACALVAAAGSIGVIIPPSNPFVIYGVVAEQSISKLFTAGIVPGIMIGLLLCTVSFVISKKNGWRGSKESFSMKGLLTATWNAKLALLVPVIILGGIYGGIMTPTESAAVAAMYGLVVSVFIYKDLNGKDLYDSLVQSGLTSAVVIFLIAMATAFGRLIALEHVAQTVAAFFLSISSSKIVILLLINILLLIVGCVMEALAAIVILTPILLPMVVQLGVDPILFGVIMVVNLAIGFITPPVGVNLFVASGISKVRLEEIIKSVTPFLLAMFVALLLISYVPDISLFLVDWVFNK</sequence>
<dbReference type="InterPro" id="IPR010656">
    <property type="entry name" value="DctM"/>
</dbReference>
<feature type="transmembrane region" description="Helical" evidence="8">
    <location>
        <begin position="504"/>
        <end position="528"/>
    </location>
</feature>
<feature type="transmembrane region" description="Helical" evidence="8">
    <location>
        <begin position="443"/>
        <end position="459"/>
    </location>
</feature>
<accession>A0A1S6J0A2</accession>
<name>A0A1S6J0A2_9FIRM</name>
<keyword evidence="6 8" id="KW-1133">Transmembrane helix</keyword>
<evidence type="ECO:0000256" key="5">
    <source>
        <dbReference type="ARBA" id="ARBA00022692"/>
    </source>
</evidence>
<keyword evidence="5 8" id="KW-0812">Transmembrane</keyword>
<dbReference type="GO" id="GO:0005886">
    <property type="term" value="C:plasma membrane"/>
    <property type="evidence" value="ECO:0007669"/>
    <property type="project" value="UniProtKB-SubCell"/>
</dbReference>
<evidence type="ECO:0000259" key="10">
    <source>
        <dbReference type="Pfam" id="PF06808"/>
    </source>
</evidence>
<dbReference type="PANTHER" id="PTHR33362:SF3">
    <property type="entry name" value="SIALIC ACID TRAP TRANSPORTER PERMEASE PROTEIN SIAT"/>
    <property type="match status" value="1"/>
</dbReference>
<evidence type="ECO:0000256" key="4">
    <source>
        <dbReference type="ARBA" id="ARBA00022519"/>
    </source>
</evidence>
<protein>
    <submittedName>
        <fullName evidence="11">C4-dicarboxylate ABC transporter substrate-binding protein</fullName>
    </submittedName>
</protein>
<feature type="domain" description="Tripartite ATP-independent periplasmic transporters DctQ component" evidence="9">
    <location>
        <begin position="40"/>
        <end position="174"/>
    </location>
</feature>
<dbReference type="PANTHER" id="PTHR33362">
    <property type="entry name" value="SIALIC ACID TRAP TRANSPORTER PERMEASE PROTEIN SIAT-RELATED"/>
    <property type="match status" value="1"/>
</dbReference>
<feature type="transmembrane region" description="Helical" evidence="8">
    <location>
        <begin position="296"/>
        <end position="320"/>
    </location>
</feature>
<feature type="transmembrane region" description="Helical" evidence="8">
    <location>
        <begin position="372"/>
        <end position="394"/>
    </location>
</feature>
<evidence type="ECO:0000259" key="9">
    <source>
        <dbReference type="Pfam" id="PF04290"/>
    </source>
</evidence>
<feature type="transmembrane region" description="Helical" evidence="8">
    <location>
        <begin position="256"/>
        <end position="276"/>
    </location>
</feature>
<feature type="transmembrane region" description="Helical" evidence="8">
    <location>
        <begin position="535"/>
        <end position="553"/>
    </location>
</feature>
<evidence type="ECO:0000256" key="3">
    <source>
        <dbReference type="ARBA" id="ARBA00022475"/>
    </source>
</evidence>
<dbReference type="STRING" id="1833852.B0537_01405"/>
<dbReference type="InterPro" id="IPR055348">
    <property type="entry name" value="DctQ"/>
</dbReference>
<feature type="transmembrane region" description="Helical" evidence="8">
    <location>
        <begin position="205"/>
        <end position="235"/>
    </location>
</feature>
<dbReference type="Pfam" id="PF06808">
    <property type="entry name" value="DctM"/>
    <property type="match status" value="1"/>
</dbReference>
<dbReference type="AlphaFoldDB" id="A0A1S6J0A2"/>
<feature type="domain" description="TRAP C4-dicarboxylate transport system permease DctM subunit" evidence="10">
    <location>
        <begin position="211"/>
        <end position="619"/>
    </location>
</feature>
<feature type="transmembrane region" description="Helical" evidence="8">
    <location>
        <begin position="595"/>
        <end position="616"/>
    </location>
</feature>
<dbReference type="GO" id="GO:0022857">
    <property type="term" value="F:transmembrane transporter activity"/>
    <property type="evidence" value="ECO:0007669"/>
    <property type="project" value="TreeGrafter"/>
</dbReference>
<evidence type="ECO:0000256" key="6">
    <source>
        <dbReference type="ARBA" id="ARBA00022989"/>
    </source>
</evidence>
<dbReference type="Proteomes" id="UP000189464">
    <property type="component" value="Chromosome"/>
</dbReference>
<gene>
    <name evidence="11" type="ORF">B0537_01405</name>
</gene>
<dbReference type="EMBL" id="CP019698">
    <property type="protein sequence ID" value="AQS60456.1"/>
    <property type="molecule type" value="Genomic_DNA"/>
</dbReference>
<evidence type="ECO:0000313" key="12">
    <source>
        <dbReference type="Proteomes" id="UP000189464"/>
    </source>
</evidence>
<keyword evidence="3" id="KW-1003">Cell membrane</keyword>